<dbReference type="GO" id="GO:0015421">
    <property type="term" value="F:ABC-type oligopeptide transporter activity"/>
    <property type="evidence" value="ECO:0007669"/>
    <property type="project" value="TreeGrafter"/>
</dbReference>
<evidence type="ECO:0000256" key="4">
    <source>
        <dbReference type="ARBA" id="ARBA00022737"/>
    </source>
</evidence>
<feature type="transmembrane region" description="Helical" evidence="9">
    <location>
        <begin position="291"/>
        <end position="311"/>
    </location>
</feature>
<dbReference type="Pfam" id="PF00664">
    <property type="entry name" value="ABC_membrane"/>
    <property type="match status" value="1"/>
</dbReference>
<proteinExistence type="predicted"/>
<dbReference type="SUPFAM" id="SSF90123">
    <property type="entry name" value="ABC transporter transmembrane region"/>
    <property type="match status" value="1"/>
</dbReference>
<feature type="region of interest" description="Disordered" evidence="8">
    <location>
        <begin position="248"/>
        <end position="276"/>
    </location>
</feature>
<keyword evidence="4" id="KW-0677">Repeat</keyword>
<evidence type="ECO:0000256" key="6">
    <source>
        <dbReference type="ARBA" id="ARBA00023136"/>
    </source>
</evidence>
<reference evidence="12 13" key="1">
    <citation type="submission" date="2016-02" db="EMBL/GenBank/DDBJ databases">
        <title>Genome analysis of coral dinoflagellate symbionts highlights evolutionary adaptations to a symbiotic lifestyle.</title>
        <authorList>
            <person name="Aranda M."/>
            <person name="Li Y."/>
            <person name="Liew Y.J."/>
            <person name="Baumgarten S."/>
            <person name="Simakov O."/>
            <person name="Wilson M."/>
            <person name="Piel J."/>
            <person name="Ashoor H."/>
            <person name="Bougouffa S."/>
            <person name="Bajic V.B."/>
            <person name="Ryu T."/>
            <person name="Ravasi T."/>
            <person name="Bayer T."/>
            <person name="Micklem G."/>
            <person name="Kim H."/>
            <person name="Bhak J."/>
            <person name="Lajeunesse T.C."/>
            <person name="Voolstra C.R."/>
        </authorList>
    </citation>
    <scope>NUCLEOTIDE SEQUENCE [LARGE SCALE GENOMIC DNA]</scope>
    <source>
        <strain evidence="12 13">CCMP2467</strain>
    </source>
</reference>
<dbReference type="GO" id="GO:0005743">
    <property type="term" value="C:mitochondrial inner membrane"/>
    <property type="evidence" value="ECO:0007669"/>
    <property type="project" value="TreeGrafter"/>
</dbReference>
<accession>A0A1Q9EIH4</accession>
<dbReference type="OrthoDB" id="4865934at2759"/>
<protein>
    <submittedName>
        <fullName evidence="12">Multidrug resistance protein 1A</fullName>
    </submittedName>
</protein>
<dbReference type="InterPro" id="IPR036640">
    <property type="entry name" value="ABC1_TM_sf"/>
</dbReference>
<dbReference type="InterPro" id="IPR011527">
    <property type="entry name" value="ABC1_TM_dom"/>
</dbReference>
<keyword evidence="10" id="KW-0732">Signal</keyword>
<evidence type="ECO:0000256" key="3">
    <source>
        <dbReference type="ARBA" id="ARBA00022692"/>
    </source>
</evidence>
<evidence type="ECO:0000313" key="13">
    <source>
        <dbReference type="Proteomes" id="UP000186817"/>
    </source>
</evidence>
<evidence type="ECO:0000256" key="7">
    <source>
        <dbReference type="ARBA" id="ARBA00023180"/>
    </source>
</evidence>
<evidence type="ECO:0000256" key="5">
    <source>
        <dbReference type="ARBA" id="ARBA00022989"/>
    </source>
</evidence>
<feature type="transmembrane region" description="Helical" evidence="9">
    <location>
        <begin position="584"/>
        <end position="603"/>
    </location>
</feature>
<keyword evidence="3 9" id="KW-0812">Transmembrane</keyword>
<keyword evidence="7" id="KW-0325">Glycoprotein</keyword>
<organism evidence="12 13">
    <name type="scientific">Symbiodinium microadriaticum</name>
    <name type="common">Dinoflagellate</name>
    <name type="synonym">Zooxanthella microadriatica</name>
    <dbReference type="NCBI Taxonomy" id="2951"/>
    <lineage>
        <taxon>Eukaryota</taxon>
        <taxon>Sar</taxon>
        <taxon>Alveolata</taxon>
        <taxon>Dinophyceae</taxon>
        <taxon>Suessiales</taxon>
        <taxon>Symbiodiniaceae</taxon>
        <taxon>Symbiodinium</taxon>
    </lineage>
</organism>
<gene>
    <name evidence="12" type="primary">Abcb1a</name>
    <name evidence="12" type="ORF">AK812_SmicGene9407</name>
</gene>
<feature type="transmembrane region" description="Helical" evidence="9">
    <location>
        <begin position="542"/>
        <end position="564"/>
    </location>
</feature>
<evidence type="ECO:0000256" key="8">
    <source>
        <dbReference type="SAM" id="MobiDB-lite"/>
    </source>
</evidence>
<evidence type="ECO:0000256" key="1">
    <source>
        <dbReference type="ARBA" id="ARBA00004141"/>
    </source>
</evidence>
<dbReference type="CDD" id="cd18577">
    <property type="entry name" value="ABC_6TM_Pgp_ABCB1_D1_like"/>
    <property type="match status" value="1"/>
</dbReference>
<feature type="transmembrane region" description="Helical" evidence="9">
    <location>
        <begin position="361"/>
        <end position="386"/>
    </location>
</feature>
<dbReference type="GO" id="GO:0005524">
    <property type="term" value="F:ATP binding"/>
    <property type="evidence" value="ECO:0007669"/>
    <property type="project" value="InterPro"/>
</dbReference>
<evidence type="ECO:0000259" key="11">
    <source>
        <dbReference type="PROSITE" id="PS50929"/>
    </source>
</evidence>
<comment type="subcellular location">
    <subcellularLocation>
        <location evidence="1">Membrane</location>
        <topology evidence="1">Multi-pass membrane protein</topology>
    </subcellularLocation>
</comment>
<dbReference type="InterPro" id="IPR039421">
    <property type="entry name" value="Type_1_exporter"/>
</dbReference>
<keyword evidence="13" id="KW-1185">Reference proteome</keyword>
<dbReference type="GO" id="GO:0090374">
    <property type="term" value="P:oligopeptide export from mitochondrion"/>
    <property type="evidence" value="ECO:0007669"/>
    <property type="project" value="TreeGrafter"/>
</dbReference>
<dbReference type="Proteomes" id="UP000186817">
    <property type="component" value="Unassembled WGS sequence"/>
</dbReference>
<evidence type="ECO:0000256" key="2">
    <source>
        <dbReference type="ARBA" id="ARBA00022448"/>
    </source>
</evidence>
<dbReference type="PANTHER" id="PTHR43394:SF16">
    <property type="entry name" value="ABC TRANSPORTER B FAMILY MEMBER 4-LIKE ISOFORM X1"/>
    <property type="match status" value="1"/>
</dbReference>
<comment type="caution">
    <text evidence="12">The sequence shown here is derived from an EMBL/GenBank/DDBJ whole genome shotgun (WGS) entry which is preliminary data.</text>
</comment>
<feature type="transmembrane region" description="Helical" evidence="9">
    <location>
        <begin position="446"/>
        <end position="471"/>
    </location>
</feature>
<evidence type="ECO:0000313" key="12">
    <source>
        <dbReference type="EMBL" id="OLQ07215.1"/>
    </source>
</evidence>
<feature type="signal peptide" evidence="10">
    <location>
        <begin position="1"/>
        <end position="41"/>
    </location>
</feature>
<sequence>MILQAWRVGSGCRRSCLQLSMAMRAMLVQIVLLSSCQLAAGFDLFQSIGRLFGQKVEEEAVSGESPAPYALFTHDAKQLHCADRELRHPCVTELSQFLKDRNSSSARQNALDCVKTILESSEDYWELKNMTHLLLDLDTVDHVFDKESRDNDFIRAGVAFAKKLMAHPDCMKDFDAKSELECRCVPLYGKVSTLKLKNAGRIDEAQQLFKEISQMSWEGKTRKYAPGEAVPWDDFQHTPQIWGIAAMSSDDKKRKAEGDEEEPPKKEAKLADKVDAGKTEEADTMPCLQLVGAQGVWFWGILCALVALEVVEDWGLRRSVQCIVFGDLIDGMGGATGGMATMTPEQMTAMMDGMMSQMEELCITMMLVGVGATFAAFLQGAAFKIFSEKQAFKFRVLYFDSVLHQDVSWFDTREVAALPAEINDDLEKIQDAFGDKFGNGVMAASAFLGGFGCAFGMGWLIALVMCSILPFMGVGAAFMGKAVQEIQNESQSWYAKASAVVEECLHAMRTVVAFGGEHRELKKFSAALVETRRGGVKNGFKVGAGMGYTMCIVFLGYGLAFWFGMTLRYNDETNPATGELWEPGTIMAIFFCIFIGSFMIGNLDPSLKAMKAAQTAAGRFFQAVENKPAIQCRDEDKRLDISSIDQFVFESVHFTYPARPDVKVSMAALPGLIYAAPVVIDIDVEVSAMVEVYDREAKLLEDVEPGDFVYSVYEKVVDWPTSSDDKWERATHLVMKHRLKPGPWSGGPRRRLTKAGSEHLLLQFMRKPCLKRRRLG</sequence>
<feature type="domain" description="ABC transmembrane type-1" evidence="11">
    <location>
        <begin position="323"/>
        <end position="603"/>
    </location>
</feature>
<evidence type="ECO:0000256" key="10">
    <source>
        <dbReference type="SAM" id="SignalP"/>
    </source>
</evidence>
<dbReference type="Gene3D" id="1.20.1560.10">
    <property type="entry name" value="ABC transporter type 1, transmembrane domain"/>
    <property type="match status" value="1"/>
</dbReference>
<feature type="chain" id="PRO_5013249118" evidence="10">
    <location>
        <begin position="42"/>
        <end position="776"/>
    </location>
</feature>
<name>A0A1Q9EIH4_SYMMI</name>
<feature type="compositionally biased region" description="Basic and acidic residues" evidence="8">
    <location>
        <begin position="249"/>
        <end position="276"/>
    </location>
</feature>
<keyword evidence="2" id="KW-0813">Transport</keyword>
<dbReference type="PANTHER" id="PTHR43394">
    <property type="entry name" value="ATP-DEPENDENT PERMEASE MDL1, MITOCHONDRIAL"/>
    <property type="match status" value="1"/>
</dbReference>
<dbReference type="EMBL" id="LSRX01000144">
    <property type="protein sequence ID" value="OLQ07215.1"/>
    <property type="molecule type" value="Genomic_DNA"/>
</dbReference>
<evidence type="ECO:0000256" key="9">
    <source>
        <dbReference type="SAM" id="Phobius"/>
    </source>
</evidence>
<keyword evidence="5 9" id="KW-1133">Transmembrane helix</keyword>
<dbReference type="AlphaFoldDB" id="A0A1Q9EIH4"/>
<keyword evidence="6 9" id="KW-0472">Membrane</keyword>
<dbReference type="PROSITE" id="PS50929">
    <property type="entry name" value="ABC_TM1F"/>
    <property type="match status" value="1"/>
</dbReference>